<sequence length="1467" mass="168846">MAQYMKDIDITDPITSFKPLCDGGSTVDKKVLRHEKEEMDVVFLHESCDREVERHKNEQIQNNKLHGTQLFEKAFPWLVTFDKVMHSSIGKKSFYLLEQLLTVYVNNISKSMETNYIMTYEIIKLKKHLNNTLTFFHFYWHDIIKEHVSDHNSYLNKISVLLAIYIDTELRTSKRNKDPSKVAAKLFSALWIYLNKSEEHIFKVLLRIKLITKRYAKICDPIFTKSFTNIKTNQGSLTDIQYVRYLLILKLWRKIKEDTEGEQNIVELAVKVLGSHMPKMHTDLLKLLPKLPLNCENETVWLMQPNLFDLKQACNDFLMYEENIEIVDHTKLSSTIKTTGTYNANNLEINSDTMEDKEKCSINYTSNKSPKIDFNEGRLFQDICKENNYFIKNSVKERVNKIKKSKFVPNTKSGEIIVIDFSKEDEECISSNKRKKNKCKTNLGWLRIVAKRCKTQKNLKCKSQTGTTDVCSTDHSVDLKHIQQCSDNKDNKNIKNINVLKKEQFLNDLWHINPKQECDDHKNCDHCVSLLRSQEKQFSNILHLLIALKLVGQNTKDPANLLNILKEYKEKNVMSFINTFLYEKDPDVMTVLLKIFENGLIKPQFNEIQLQTDHNATKNTGSWKNDSINECKENYLLSNIMSDKDYNLQTTEVTKKQNLSHTVNVNPNCCDKIDINSCSNNDYFNTSKIKETVPDTTYNNETDIKPIVDKKIVSILSDLERCMHVLGRISKHFMNVHIKKSDMECLSEKTDLCADSTTVIQDQVAESLNHCISQNLNVLNSPEIHQILKLCDQKNEMKNCNNLHSRDMCIPTQEGYGHEEYKLKKKASTDPNKFFLNENQQSTKCRLPKNVDCDVIKEEVEKTQDSFNSIRNLKCSVEQLQKTDNYQTFTVNTKTQMETCTFESQESETFPNYERNYLSLLNDYSQPAVEDNLIKIDSMVDYENVDILDSVLDTAVNRDFLDDVKNIDIKKDTDADIINKENILEDSQSFLTSLIDQDSFCNVLNSNEQIVSPYLIKKCVEEKTSCADKSSSEINAEWYSQESLENIIDTPVMKKSEQCNYQKNSVGRCVDIVAFDLNAKEEEDFDLFALDDSGSISILKNISSTCSSPLLIQSEIKISESREVSPKCTSNDMKMEQVYDFEEVNVLKEDGLKMDTTNEALINEACTSRDIPSNVLINYFPIQTEDLHTSSYNCTSVYPLQLDLESLPTEQLIEAPNLSLPFGQHDLTSYNPLSLDSQSIFTENDSLTTQQLLNGLQSIEPYELIQQNIKISSDNNQLYTNQKDTSQVSLSSHVSMDRGRLSKVIENSNNLWKQVELPELNDTLPQKKRILMNFQDGVSRDTNLLYKVESKGNILISTDKLCLKPSKGNVTRSDTQISKVPVVKENSLEEIATKISIRPNIRRLDITSFNGEASEKIYFLELTISRLLATHSHLLAYHSMMKAAIKLCIPNRQLPLKHICIMLQAST</sequence>
<comment type="caution">
    <text evidence="1">The sequence shown here is derived from an EMBL/GenBank/DDBJ whole genome shotgun (WGS) entry which is preliminary data.</text>
</comment>
<gene>
    <name evidence="1" type="ORF">KPH14_008879</name>
</gene>
<reference evidence="1" key="2">
    <citation type="journal article" date="2023" name="Commun. Biol.">
        <title>Intrasexual cuticular hydrocarbon dimorphism in a wasp sheds light on hydrocarbon biosynthesis genes in Hymenoptera.</title>
        <authorList>
            <person name="Moris V.C."/>
            <person name="Podsiadlowski L."/>
            <person name="Martin S."/>
            <person name="Oeyen J.P."/>
            <person name="Donath A."/>
            <person name="Petersen M."/>
            <person name="Wilbrandt J."/>
            <person name="Misof B."/>
            <person name="Liedtke D."/>
            <person name="Thamm M."/>
            <person name="Scheiner R."/>
            <person name="Schmitt T."/>
            <person name="Niehuis O."/>
        </authorList>
    </citation>
    <scope>NUCLEOTIDE SEQUENCE</scope>
    <source>
        <strain evidence="1">GBR_01_08_01A</strain>
    </source>
</reference>
<dbReference type="EMBL" id="JAIFRP010000175">
    <property type="protein sequence ID" value="KAK2578775.1"/>
    <property type="molecule type" value="Genomic_DNA"/>
</dbReference>
<keyword evidence="2" id="KW-1185">Reference proteome</keyword>
<proteinExistence type="predicted"/>
<evidence type="ECO:0000313" key="2">
    <source>
        <dbReference type="Proteomes" id="UP001258017"/>
    </source>
</evidence>
<organism evidence="1 2">
    <name type="scientific">Odynerus spinipes</name>
    <dbReference type="NCBI Taxonomy" id="1348599"/>
    <lineage>
        <taxon>Eukaryota</taxon>
        <taxon>Metazoa</taxon>
        <taxon>Ecdysozoa</taxon>
        <taxon>Arthropoda</taxon>
        <taxon>Hexapoda</taxon>
        <taxon>Insecta</taxon>
        <taxon>Pterygota</taxon>
        <taxon>Neoptera</taxon>
        <taxon>Endopterygota</taxon>
        <taxon>Hymenoptera</taxon>
        <taxon>Apocrita</taxon>
        <taxon>Aculeata</taxon>
        <taxon>Vespoidea</taxon>
        <taxon>Vespidae</taxon>
        <taxon>Eumeninae</taxon>
        <taxon>Odynerus</taxon>
    </lineage>
</organism>
<evidence type="ECO:0000313" key="1">
    <source>
        <dbReference type="EMBL" id="KAK2578775.1"/>
    </source>
</evidence>
<accession>A0AAD9RFF6</accession>
<reference evidence="1" key="1">
    <citation type="submission" date="2021-08" db="EMBL/GenBank/DDBJ databases">
        <authorList>
            <person name="Misof B."/>
            <person name="Oliver O."/>
            <person name="Podsiadlowski L."/>
            <person name="Donath A."/>
            <person name="Peters R."/>
            <person name="Mayer C."/>
            <person name="Rust J."/>
            <person name="Gunkel S."/>
            <person name="Lesny P."/>
            <person name="Martin S."/>
            <person name="Oeyen J.P."/>
            <person name="Petersen M."/>
            <person name="Panagiotis P."/>
            <person name="Wilbrandt J."/>
            <person name="Tanja T."/>
        </authorList>
    </citation>
    <scope>NUCLEOTIDE SEQUENCE</scope>
    <source>
        <strain evidence="1">GBR_01_08_01A</strain>
        <tissue evidence="1">Thorax + abdomen</tissue>
    </source>
</reference>
<name>A0AAD9RFF6_9HYME</name>
<dbReference type="Proteomes" id="UP001258017">
    <property type="component" value="Unassembled WGS sequence"/>
</dbReference>
<protein>
    <submittedName>
        <fullName evidence="1">Uncharacterized protein</fullName>
    </submittedName>
</protein>